<dbReference type="SMART" id="SM00935">
    <property type="entry name" value="OmpH"/>
    <property type="match status" value="1"/>
</dbReference>
<dbReference type="Gene3D" id="3.30.910.20">
    <property type="entry name" value="Skp domain"/>
    <property type="match status" value="1"/>
</dbReference>
<comment type="similarity">
    <text evidence="1">Belongs to the Skp family.</text>
</comment>
<comment type="caution">
    <text evidence="4">The sequence shown here is derived from an EMBL/GenBank/DDBJ whole genome shotgun (WGS) entry which is preliminary data.</text>
</comment>
<dbReference type="InterPro" id="IPR005632">
    <property type="entry name" value="Chaperone_Skp"/>
</dbReference>
<evidence type="ECO:0000313" key="5">
    <source>
        <dbReference type="Proteomes" id="UP000297407"/>
    </source>
</evidence>
<dbReference type="GO" id="GO:0005829">
    <property type="term" value="C:cytosol"/>
    <property type="evidence" value="ECO:0007669"/>
    <property type="project" value="TreeGrafter"/>
</dbReference>
<evidence type="ECO:0000256" key="1">
    <source>
        <dbReference type="ARBA" id="ARBA00009091"/>
    </source>
</evidence>
<dbReference type="Proteomes" id="UP000297407">
    <property type="component" value="Unassembled WGS sequence"/>
</dbReference>
<reference evidence="4 5" key="1">
    <citation type="submission" date="2019-04" db="EMBL/GenBank/DDBJ databases">
        <title>Flavobacterium sp. strain DS2-A Genome sequencing and assembly.</title>
        <authorList>
            <person name="Kim I."/>
        </authorList>
    </citation>
    <scope>NUCLEOTIDE SEQUENCE [LARGE SCALE GENOMIC DNA]</scope>
    <source>
        <strain evidence="4 5">DS2-A</strain>
    </source>
</reference>
<dbReference type="PANTHER" id="PTHR35089">
    <property type="entry name" value="CHAPERONE PROTEIN SKP"/>
    <property type="match status" value="1"/>
</dbReference>
<evidence type="ECO:0000256" key="2">
    <source>
        <dbReference type="ARBA" id="ARBA00022729"/>
    </source>
</evidence>
<name>A0A4Z0L6V5_9FLAO</name>
<dbReference type="GO" id="GO:0050821">
    <property type="term" value="P:protein stabilization"/>
    <property type="evidence" value="ECO:0007669"/>
    <property type="project" value="TreeGrafter"/>
</dbReference>
<gene>
    <name evidence="4" type="ORF">E4635_13720</name>
</gene>
<dbReference type="PANTHER" id="PTHR35089:SF1">
    <property type="entry name" value="CHAPERONE PROTEIN SKP"/>
    <property type="match status" value="1"/>
</dbReference>
<accession>A0A4Z0L6V5</accession>
<keyword evidence="5" id="KW-1185">Reference proteome</keyword>
<keyword evidence="3" id="KW-1133">Transmembrane helix</keyword>
<feature type="transmembrane region" description="Helical" evidence="3">
    <location>
        <begin position="12"/>
        <end position="35"/>
    </location>
</feature>
<protein>
    <submittedName>
        <fullName evidence="4">OmpH family outer membrane protein</fullName>
    </submittedName>
</protein>
<evidence type="ECO:0000313" key="4">
    <source>
        <dbReference type="EMBL" id="TGD56853.1"/>
    </source>
</evidence>
<keyword evidence="3" id="KW-0812">Transmembrane</keyword>
<dbReference type="SUPFAM" id="SSF111384">
    <property type="entry name" value="OmpH-like"/>
    <property type="match status" value="1"/>
</dbReference>
<proteinExistence type="inferred from homology"/>
<dbReference type="InterPro" id="IPR024930">
    <property type="entry name" value="Skp_dom_sf"/>
</dbReference>
<sequence length="174" mass="20067">MLTAIVLLKNKLQVLFLVNAGGLVLVLCFLVFQYFSHSEKIVYVDNAKLFEGFYMTKEMKKIGEKEFNARKTILDSLYSKLQSGNIADAERKSLMQHFIQGKEELEMFNQNFSAQESSKIWSRIQGYVDDFSKEKNYDLIIGSENKQAVLYASERTDITNELLGYINKKYEGAQ</sequence>
<dbReference type="OrthoDB" id="677272at2"/>
<dbReference type="AlphaFoldDB" id="A0A4Z0L6V5"/>
<keyword evidence="3" id="KW-0472">Membrane</keyword>
<organism evidence="4 5">
    <name type="scientific">Flavobacterium humi</name>
    <dbReference type="NCBI Taxonomy" id="2562683"/>
    <lineage>
        <taxon>Bacteria</taxon>
        <taxon>Pseudomonadati</taxon>
        <taxon>Bacteroidota</taxon>
        <taxon>Flavobacteriia</taxon>
        <taxon>Flavobacteriales</taxon>
        <taxon>Flavobacteriaceae</taxon>
        <taxon>Flavobacterium</taxon>
    </lineage>
</organism>
<dbReference type="EMBL" id="SRLH01000008">
    <property type="protein sequence ID" value="TGD56853.1"/>
    <property type="molecule type" value="Genomic_DNA"/>
</dbReference>
<dbReference type="Pfam" id="PF03938">
    <property type="entry name" value="OmpH"/>
    <property type="match status" value="1"/>
</dbReference>
<evidence type="ECO:0000256" key="3">
    <source>
        <dbReference type="SAM" id="Phobius"/>
    </source>
</evidence>
<keyword evidence="2" id="KW-0732">Signal</keyword>
<dbReference type="GO" id="GO:0051082">
    <property type="term" value="F:unfolded protein binding"/>
    <property type="evidence" value="ECO:0007669"/>
    <property type="project" value="InterPro"/>
</dbReference>